<dbReference type="CDD" id="cd04011">
    <property type="entry name" value="C2B_Ferlin"/>
    <property type="match status" value="1"/>
</dbReference>
<keyword evidence="3" id="KW-0677">Repeat</keyword>
<dbReference type="PROSITE" id="PS50004">
    <property type="entry name" value="C2"/>
    <property type="match status" value="4"/>
</dbReference>
<dbReference type="Pfam" id="PF08151">
    <property type="entry name" value="FerI"/>
    <property type="match status" value="1"/>
</dbReference>
<feature type="domain" description="C2" evidence="7">
    <location>
        <begin position="1222"/>
        <end position="1341"/>
    </location>
</feature>
<dbReference type="VEuPathDB" id="VectorBase:ACON2_039782"/>
<evidence type="ECO:0000256" key="4">
    <source>
        <dbReference type="ARBA" id="ARBA00022989"/>
    </source>
</evidence>
<evidence type="ECO:0000313" key="8">
    <source>
        <dbReference type="EnsemblMetazoa" id="ACOM022444-PA.1"/>
    </source>
</evidence>
<dbReference type="VEuPathDB" id="VectorBase:ACON2_042443"/>
<keyword evidence="4" id="KW-1133">Transmembrane helix</keyword>
<dbReference type="FunFam" id="2.60.40.150:FF:000138">
    <property type="entry name" value="Fer-1-like family member 6"/>
    <property type="match status" value="1"/>
</dbReference>
<dbReference type="SMART" id="SM01201">
    <property type="entry name" value="FerB"/>
    <property type="match status" value="1"/>
</dbReference>
<sequence length="1630" mass="182002">MSLTVRINKFQLPKPKANLLGRVEFRGVAHTTTELNCGSELVEVNQATLIHEGRLRIEDRLVDLSNKPIDAYVSFDVYYQSPEDESGNFYAPRVVHSLHQQSSIDDDHQMLLNIEQNIANLEKSITQGKGVDGAGPIKSLAKGNDHLKSQDFQVCVTVIEARQLPGLNMDPVVCIQVGDQKKYTSVKESTNCPYYNEYFVFDFHMPPVMLFDKIITLSVIHSRKFMRSGTVVGSFKIDLKTVYDAPDHQFYHKWALLSDPEDFAAGPKGYLKCDVGIIGKGDTVKVPPKSEKDPDDIEANLLLPDGVPIERQRAKFIVKVYRADGLPRMNSSIMANVKRAFTGETKDLVNPYVQVSFAGLTGKTNVKKASYNPVWNEQLVFTEMFPPLCQRIKIQLRDADPMKPSIIGTHYIDLKQISNDGEKGFLPTYGPSFVHLYGSTRDYNLLDQHSNLNTGLGEGVSYRARLLIAIRTEITDNVELFADKNVEVEPTLPICESSYCKTDGFFLFASVLEASMLDKKVCDRSVYFELSMGNAGNSLDGHNESATTNMDDDDDPVSIDTTAYNSTTSACKPISHDKNHYYLPYWDYKPCMDVRAWFPDLRRRMYNSNMIAKISERLEVGLAETNLLLEDEDPTAEVKLRGVLEEVASSCNKYVTITRGALVGPGTGKTKLDKERLKLCQRELESIGNMARNLRALVTKSSMRERYRTAQSYLVRLRFLVEDPQHALPDVFVWMIANGKRVAYHRLDARDLLYSTIEEETGVHCGKVQTVFLKLPGRQAEGPAGWHVRAKLSLYLWLGTLKHKRFFYTGLPKGYELLHELKNAEKVNVPAPTTVHYVERHVFQLRAHIYQARSLIGSDASGLSDPYATVYVTEHAKTTQVIEETLSPTWDELLVFDEVTVYGSKDEIRRDPPTIVIDVYDQDKVGKSDFIGRAIARPRVKLREHHYSTPVLEWFEITRGLDGAGELLAAFEMLEHGSDDVPRLSDPNGTTQDGQLVLARRRTDAGGNVLPEGGMPGDSWSGENLTLYGAACVAKGVGGGAGRAGKRTKRKGADGAPGAGFEGQEGAGPDGDDDDDGSSKDWWTKYFLSYERLIESAKGGAAGGAGAGAGGGGAAGAGAMGGAEPGGSGDGGKKLGVKTSRLVSKLSPKAAAPKKPPNPRVATCQIYPSELESVYEYGQFREWLHSFPLYRGKKTGDSTEDETRIVGFFKGAIKVYRLPIEKGMEPAFAPTLPLNDPIHVLVRVYVVKATDLHPMDLNGKADPYVVLQLGSKRVSDKDNYVSKQLNPVFGKCFEIEATFPQDSMLTVQIFDWDLVGSDDLIGETKIDLENRFYSRHRAMCGISMRYEDSGYNIWRDPMKPTQILSKLCKDNKLEAPQYLQDRVTIGRCCFLFTSEEIQTWSSPTSIKYRDEHLALAVLHRWEEMPRVRCKIVPEHIEARSLYNSDKPGIEQGKLEMWVDLFPMDMPLPGPPDDISASCQSITSCAWWLKGPQDMQATDIHYRSLTGEGNFNWRFIYPFEYLAAEERIVLSRKESLFSWDETEVKIPARLELQVWDADHFSADDFLGAISLNLNRFPRGAKSSKLCTLDMLRTDNVPTHKVGETLKLNTHKSTMSARAMLWPVLGPAVVAG</sequence>
<dbReference type="CDD" id="cd04018">
    <property type="entry name" value="C2C_Ferlin"/>
    <property type="match status" value="1"/>
</dbReference>
<dbReference type="InterPro" id="IPR037725">
    <property type="entry name" value="C2F_Ferlin"/>
</dbReference>
<dbReference type="InterPro" id="IPR035892">
    <property type="entry name" value="C2_domain_sf"/>
</dbReference>
<evidence type="ECO:0000256" key="3">
    <source>
        <dbReference type="ARBA" id="ARBA00022737"/>
    </source>
</evidence>
<dbReference type="SMART" id="SM01202">
    <property type="entry name" value="FerI"/>
    <property type="match status" value="1"/>
</dbReference>
<feature type="region of interest" description="Disordered" evidence="6">
    <location>
        <begin position="1037"/>
        <end position="1079"/>
    </location>
</feature>
<dbReference type="InterPro" id="IPR037722">
    <property type="entry name" value="C2C_Ferlin"/>
</dbReference>
<organism evidence="8">
    <name type="scientific">Anopheles coluzzii</name>
    <name type="common">African malaria mosquito</name>
    <dbReference type="NCBI Taxonomy" id="1518534"/>
    <lineage>
        <taxon>Eukaryota</taxon>
        <taxon>Metazoa</taxon>
        <taxon>Ecdysozoa</taxon>
        <taxon>Arthropoda</taxon>
        <taxon>Hexapoda</taxon>
        <taxon>Insecta</taxon>
        <taxon>Pterygota</taxon>
        <taxon>Neoptera</taxon>
        <taxon>Endopterygota</taxon>
        <taxon>Diptera</taxon>
        <taxon>Nematocera</taxon>
        <taxon>Culicoidea</taxon>
        <taxon>Culicidae</taxon>
        <taxon>Anophelinae</taxon>
        <taxon>Anopheles</taxon>
    </lineage>
</organism>
<reference evidence="8" key="1">
    <citation type="submission" date="2022-08" db="UniProtKB">
        <authorList>
            <consortium name="EnsemblMetazoa"/>
        </authorList>
    </citation>
    <scope>IDENTIFICATION</scope>
</reference>
<feature type="domain" description="C2" evidence="7">
    <location>
        <begin position="293"/>
        <end position="428"/>
    </location>
</feature>
<name>A0A8W7NXX6_ANOCL</name>
<keyword evidence="5" id="KW-0472">Membrane</keyword>
<evidence type="ECO:0000256" key="5">
    <source>
        <dbReference type="ARBA" id="ARBA00023136"/>
    </source>
</evidence>
<dbReference type="SUPFAM" id="SSF49562">
    <property type="entry name" value="C2 domain (Calcium/lipid-binding domain, CaLB)"/>
    <property type="match status" value="5"/>
</dbReference>
<dbReference type="Gene3D" id="2.60.40.150">
    <property type="entry name" value="C2 domain"/>
    <property type="match status" value="5"/>
</dbReference>
<dbReference type="PANTHER" id="PTHR12546">
    <property type="entry name" value="FER-1-LIKE"/>
    <property type="match status" value="1"/>
</dbReference>
<feature type="compositionally biased region" description="Gly residues" evidence="6">
    <location>
        <begin position="1055"/>
        <end position="1069"/>
    </location>
</feature>
<dbReference type="InterPro" id="IPR055072">
    <property type="entry name" value="Ferlin_DSRM"/>
</dbReference>
<dbReference type="PANTHER" id="PTHR12546:SF60">
    <property type="entry name" value="MISFIRE, ISOFORM F"/>
    <property type="match status" value="1"/>
</dbReference>
<evidence type="ECO:0000256" key="6">
    <source>
        <dbReference type="SAM" id="MobiDB-lite"/>
    </source>
</evidence>
<feature type="domain" description="C2" evidence="7">
    <location>
        <begin position="823"/>
        <end position="955"/>
    </location>
</feature>
<dbReference type="InterPro" id="IPR037721">
    <property type="entry name" value="Ferlin"/>
</dbReference>
<protein>
    <recommendedName>
        <fullName evidence="7">C2 domain-containing protein</fullName>
    </recommendedName>
</protein>
<proteinExistence type="predicted"/>
<dbReference type="Pfam" id="PF22901">
    <property type="entry name" value="dsrm_Ferlin"/>
    <property type="match status" value="1"/>
</dbReference>
<dbReference type="CDD" id="cd04017">
    <property type="entry name" value="C2D_Ferlin"/>
    <property type="match status" value="1"/>
</dbReference>
<dbReference type="FunFam" id="2.60.40.150:FF:000034">
    <property type="entry name" value="otoferlin isoform X2"/>
    <property type="match status" value="1"/>
</dbReference>
<dbReference type="Proteomes" id="UP000075882">
    <property type="component" value="Unassembled WGS sequence"/>
</dbReference>
<dbReference type="GO" id="GO:0007009">
    <property type="term" value="P:plasma membrane organization"/>
    <property type="evidence" value="ECO:0007669"/>
    <property type="project" value="TreeGrafter"/>
</dbReference>
<dbReference type="GO" id="GO:0016020">
    <property type="term" value="C:membrane"/>
    <property type="evidence" value="ECO:0007669"/>
    <property type="project" value="UniProtKB-SubCell"/>
</dbReference>
<dbReference type="InterPro" id="IPR037723">
    <property type="entry name" value="C2D_Ferlin"/>
</dbReference>
<dbReference type="InterPro" id="IPR037720">
    <property type="entry name" value="C2B_Ferlin"/>
</dbReference>
<accession>A0A8W7NXX6</accession>
<feature type="domain" description="C2" evidence="7">
    <location>
        <begin position="133"/>
        <end position="255"/>
    </location>
</feature>
<evidence type="ECO:0000259" key="7">
    <source>
        <dbReference type="PROSITE" id="PS50004"/>
    </source>
</evidence>
<dbReference type="CDD" id="cd04037">
    <property type="entry name" value="C2E_Ferlin"/>
    <property type="match status" value="1"/>
</dbReference>
<dbReference type="InterPro" id="IPR012561">
    <property type="entry name" value="Ferlin_B-domain"/>
</dbReference>
<dbReference type="Pfam" id="PF08150">
    <property type="entry name" value="FerB"/>
    <property type="match status" value="1"/>
</dbReference>
<dbReference type="SMART" id="SM00239">
    <property type="entry name" value="C2"/>
    <property type="match status" value="5"/>
</dbReference>
<evidence type="ECO:0000256" key="2">
    <source>
        <dbReference type="ARBA" id="ARBA00022692"/>
    </source>
</evidence>
<dbReference type="Pfam" id="PF00168">
    <property type="entry name" value="C2"/>
    <property type="match status" value="5"/>
</dbReference>
<dbReference type="FunFam" id="2.60.40.150:FF:000054">
    <property type="entry name" value="otoferlin isoform X2"/>
    <property type="match status" value="1"/>
</dbReference>
<dbReference type="CDD" id="cd08374">
    <property type="entry name" value="C2F_Ferlin"/>
    <property type="match status" value="1"/>
</dbReference>
<keyword evidence="2" id="KW-0812">Transmembrane</keyword>
<evidence type="ECO:0000256" key="1">
    <source>
        <dbReference type="ARBA" id="ARBA00004167"/>
    </source>
</evidence>
<dbReference type="InterPro" id="IPR012968">
    <property type="entry name" value="FerIin_dom"/>
</dbReference>
<dbReference type="InterPro" id="IPR037724">
    <property type="entry name" value="C2E_Ferlin"/>
</dbReference>
<dbReference type="InterPro" id="IPR000008">
    <property type="entry name" value="C2_dom"/>
</dbReference>
<dbReference type="EnsemblMetazoa" id="ACOM022444-RA">
    <property type="protein sequence ID" value="ACOM022444-PA.1"/>
    <property type="gene ID" value="ACOM022444"/>
</dbReference>
<comment type="subcellular location">
    <subcellularLocation>
        <location evidence="1">Membrane</location>
        <topology evidence="1">Single-pass membrane protein</topology>
    </subcellularLocation>
</comment>